<accession>A0A8S1BQC5</accession>
<reference evidence="1 2" key="1">
    <citation type="submission" date="2020-04" db="EMBL/GenBank/DDBJ databases">
        <authorList>
            <person name="Alioto T."/>
            <person name="Alioto T."/>
            <person name="Gomez Garrido J."/>
        </authorList>
    </citation>
    <scope>NUCLEOTIDE SEQUENCE [LARGE SCALE GENOMIC DNA]</scope>
</reference>
<dbReference type="Proteomes" id="UP000494165">
    <property type="component" value="Unassembled WGS sequence"/>
</dbReference>
<protein>
    <submittedName>
        <fullName evidence="1">Uncharacterized protein</fullName>
    </submittedName>
</protein>
<dbReference type="AlphaFoldDB" id="A0A8S1BQC5"/>
<gene>
    <name evidence="1" type="ORF">CLODIP_2_CD05322</name>
</gene>
<name>A0A8S1BQC5_9INSE</name>
<organism evidence="1 2">
    <name type="scientific">Cloeon dipterum</name>
    <dbReference type="NCBI Taxonomy" id="197152"/>
    <lineage>
        <taxon>Eukaryota</taxon>
        <taxon>Metazoa</taxon>
        <taxon>Ecdysozoa</taxon>
        <taxon>Arthropoda</taxon>
        <taxon>Hexapoda</taxon>
        <taxon>Insecta</taxon>
        <taxon>Pterygota</taxon>
        <taxon>Palaeoptera</taxon>
        <taxon>Ephemeroptera</taxon>
        <taxon>Pisciforma</taxon>
        <taxon>Baetidae</taxon>
        <taxon>Cloeon</taxon>
    </lineage>
</organism>
<evidence type="ECO:0000313" key="1">
    <source>
        <dbReference type="EMBL" id="CAB3359253.1"/>
    </source>
</evidence>
<evidence type="ECO:0000313" key="2">
    <source>
        <dbReference type="Proteomes" id="UP000494165"/>
    </source>
</evidence>
<keyword evidence="2" id="KW-1185">Reference proteome</keyword>
<dbReference type="EMBL" id="CADEPI010000001">
    <property type="protein sequence ID" value="CAB3359253.1"/>
    <property type="molecule type" value="Genomic_DNA"/>
</dbReference>
<proteinExistence type="predicted"/>
<comment type="caution">
    <text evidence="1">The sequence shown here is derived from an EMBL/GenBank/DDBJ whole genome shotgun (WGS) entry which is preliminary data.</text>
</comment>
<sequence length="68" mass="7621">MFSNSHSQGFLAPPACGRYWNLELEVFKAPAKNRTTPRKNRTPSHQVTLIFTATAISLKIYLLGNEEG</sequence>